<evidence type="ECO:0000313" key="1">
    <source>
        <dbReference type="EMBL" id="EIR24081.1"/>
    </source>
</evidence>
<comment type="caution">
    <text evidence="1">The sequence shown here is derived from an EMBL/GenBank/DDBJ whole genome shotgun (WGS) entry which is preliminary data.</text>
</comment>
<dbReference type="AlphaFoldDB" id="A0AB72ZQA7"/>
<protein>
    <submittedName>
        <fullName evidence="1">Uncharacterized protein</fullName>
    </submittedName>
</protein>
<accession>A0AB72ZQA7</accession>
<feature type="non-terminal residue" evidence="1">
    <location>
        <position position="28"/>
    </location>
</feature>
<dbReference type="EMBL" id="AKRT01000095">
    <property type="protein sequence ID" value="EIR24081.1"/>
    <property type="molecule type" value="Genomic_DNA"/>
</dbReference>
<evidence type="ECO:0000313" key="2">
    <source>
        <dbReference type="Proteomes" id="UP000003231"/>
    </source>
</evidence>
<sequence length="28" mass="3056">MLWPFIRCQPEFDFGACWCIPPVAGGGG</sequence>
<reference evidence="1 2" key="1">
    <citation type="submission" date="2012-05" db="EMBL/GenBank/DDBJ databases">
        <title>Genome sequence of Yersinia Pestis PY-08.</title>
        <authorList>
            <person name="Santana-Cruz I."/>
            <person name="Sengamalay N."/>
            <person name="McCracken C."/>
            <person name="Daugherty S.C."/>
            <person name="Maroo A."/>
            <person name="Vara P.G."/>
            <person name="Tallon L.J."/>
            <person name="Sadzewicz L."/>
            <person name="Vinetz J.M."/>
            <person name="Cespedes Zambrano M.J."/>
            <person name="Fraser-Liggett C.M."/>
            <person name="Tettelin H."/>
        </authorList>
    </citation>
    <scope>NUCLEOTIDE SEQUENCE [LARGE SCALE GENOMIC DNA]</scope>
    <source>
        <strain evidence="1 2">PY-08</strain>
    </source>
</reference>
<dbReference type="Proteomes" id="UP000003231">
    <property type="component" value="Unassembled WGS sequence"/>
</dbReference>
<proteinExistence type="predicted"/>
<gene>
    <name evidence="1" type="ORF">YPPY08_0718</name>
</gene>
<name>A0AB72ZQA7_YERPE</name>
<organism evidence="1 2">
    <name type="scientific">Yersinia pestis PY-08</name>
    <dbReference type="NCBI Taxonomy" id="992134"/>
    <lineage>
        <taxon>Bacteria</taxon>
        <taxon>Pseudomonadati</taxon>
        <taxon>Pseudomonadota</taxon>
        <taxon>Gammaproteobacteria</taxon>
        <taxon>Enterobacterales</taxon>
        <taxon>Yersiniaceae</taxon>
        <taxon>Yersinia</taxon>
    </lineage>
</organism>